<dbReference type="EMBL" id="CP058214">
    <property type="protein sequence ID" value="QPC41882.1"/>
    <property type="molecule type" value="Genomic_DNA"/>
</dbReference>
<dbReference type="SUPFAM" id="SSF46689">
    <property type="entry name" value="Homeodomain-like"/>
    <property type="match status" value="2"/>
</dbReference>
<dbReference type="Gene3D" id="1.10.10.60">
    <property type="entry name" value="Homeodomain-like"/>
    <property type="match status" value="2"/>
</dbReference>
<dbReference type="AlphaFoldDB" id="A0A7S8C1Z4"/>
<dbReference type="InterPro" id="IPR050204">
    <property type="entry name" value="AraC_XylS_family_regulators"/>
</dbReference>
<sequence>MTAADLEGNTVFDCLSREGVPLRASAAFGDGIAAALWERDERAFTSYRAPNHNTLSLYVEGGNGIRRLNGRRVLRSNGSGSVCLMPDTLTTDWDVSGPVSMFHLYFPRSALDRVIAEVLEADPAAVALRDETYFQDPYLEGVIRAAVIPLHWDEPGDRLAVSQAAQMMLTYLATRFAERPARARIARGGLAPAVRRRVEEFVEAHLDRPLAIRDLASIAGLSPYHFARMFKQSTGESPHHYVLRRRVERAKTLIATGGLSLSEIALCCGFSSQSHFTARFRQIAGVTPRQFARATDSGLAA</sequence>
<evidence type="ECO:0000256" key="2">
    <source>
        <dbReference type="ARBA" id="ARBA00023125"/>
    </source>
</evidence>
<dbReference type="GO" id="GO:0043565">
    <property type="term" value="F:sequence-specific DNA binding"/>
    <property type="evidence" value="ECO:0007669"/>
    <property type="project" value="InterPro"/>
</dbReference>
<dbReference type="PANTHER" id="PTHR46796:SF6">
    <property type="entry name" value="ARAC SUBFAMILY"/>
    <property type="match status" value="1"/>
</dbReference>
<dbReference type="PROSITE" id="PS01124">
    <property type="entry name" value="HTH_ARAC_FAMILY_2"/>
    <property type="match status" value="1"/>
</dbReference>
<dbReference type="InterPro" id="IPR009057">
    <property type="entry name" value="Homeodomain-like_sf"/>
</dbReference>
<evidence type="ECO:0000256" key="1">
    <source>
        <dbReference type="ARBA" id="ARBA00023015"/>
    </source>
</evidence>
<dbReference type="RefSeq" id="WP_213163109.1">
    <property type="nucleotide sequence ID" value="NZ_CP058214.1"/>
</dbReference>
<keyword evidence="2" id="KW-0238">DNA-binding</keyword>
<evidence type="ECO:0000313" key="5">
    <source>
        <dbReference type="EMBL" id="QPC41882.1"/>
    </source>
</evidence>
<gene>
    <name evidence="5" type="ORF">HW532_03610</name>
</gene>
<keyword evidence="3" id="KW-0804">Transcription</keyword>
<name>A0A7S8C1Z4_9HYPH</name>
<evidence type="ECO:0000256" key="3">
    <source>
        <dbReference type="ARBA" id="ARBA00023163"/>
    </source>
</evidence>
<dbReference type="PRINTS" id="PR00032">
    <property type="entry name" value="HTHARAC"/>
</dbReference>
<evidence type="ECO:0000313" key="6">
    <source>
        <dbReference type="Proteomes" id="UP000593594"/>
    </source>
</evidence>
<dbReference type="SMART" id="SM00342">
    <property type="entry name" value="HTH_ARAC"/>
    <property type="match status" value="1"/>
</dbReference>
<keyword evidence="6" id="KW-1185">Reference proteome</keyword>
<protein>
    <submittedName>
        <fullName evidence="5">Helix-turn-helix transcriptional regulator</fullName>
    </submittedName>
</protein>
<dbReference type="KEGG" id="kmn:HW532_03610"/>
<dbReference type="PROSITE" id="PS00041">
    <property type="entry name" value="HTH_ARAC_FAMILY_1"/>
    <property type="match status" value="1"/>
</dbReference>
<evidence type="ECO:0000259" key="4">
    <source>
        <dbReference type="PROSITE" id="PS01124"/>
    </source>
</evidence>
<keyword evidence="1" id="KW-0805">Transcription regulation</keyword>
<organism evidence="5 6">
    <name type="scientific">Kaustia mangrovi</name>
    <dbReference type="NCBI Taxonomy" id="2593653"/>
    <lineage>
        <taxon>Bacteria</taxon>
        <taxon>Pseudomonadati</taxon>
        <taxon>Pseudomonadota</taxon>
        <taxon>Alphaproteobacteria</taxon>
        <taxon>Hyphomicrobiales</taxon>
        <taxon>Parvibaculaceae</taxon>
        <taxon>Kaustia</taxon>
    </lineage>
</organism>
<dbReference type="InterPro" id="IPR018062">
    <property type="entry name" value="HTH_AraC-typ_CS"/>
</dbReference>
<proteinExistence type="predicted"/>
<dbReference type="Proteomes" id="UP000593594">
    <property type="component" value="Chromosome"/>
</dbReference>
<dbReference type="InterPro" id="IPR020449">
    <property type="entry name" value="Tscrpt_reg_AraC-type_HTH"/>
</dbReference>
<dbReference type="InterPro" id="IPR018060">
    <property type="entry name" value="HTH_AraC"/>
</dbReference>
<accession>A0A7S8C1Z4</accession>
<dbReference type="Pfam" id="PF12833">
    <property type="entry name" value="HTH_18"/>
    <property type="match status" value="1"/>
</dbReference>
<reference evidence="5 6" key="1">
    <citation type="submission" date="2020-06" db="EMBL/GenBank/DDBJ databases">
        <title>Genome sequence of 2 isolates from Red Sea Mangroves.</title>
        <authorList>
            <person name="Sefrji F."/>
            <person name="Michoud G."/>
            <person name="Merlino G."/>
            <person name="Daffonchio D."/>
        </authorList>
    </citation>
    <scope>NUCLEOTIDE SEQUENCE [LARGE SCALE GENOMIC DNA]</scope>
    <source>
        <strain evidence="5 6">R1DC25</strain>
    </source>
</reference>
<dbReference type="GO" id="GO:0003700">
    <property type="term" value="F:DNA-binding transcription factor activity"/>
    <property type="evidence" value="ECO:0007669"/>
    <property type="project" value="InterPro"/>
</dbReference>
<feature type="domain" description="HTH araC/xylS-type" evidence="4">
    <location>
        <begin position="196"/>
        <end position="294"/>
    </location>
</feature>
<dbReference type="PANTHER" id="PTHR46796">
    <property type="entry name" value="HTH-TYPE TRANSCRIPTIONAL ACTIVATOR RHAS-RELATED"/>
    <property type="match status" value="1"/>
</dbReference>